<dbReference type="EMBL" id="DQTV01000104">
    <property type="protein sequence ID" value="HIP57476.1"/>
    <property type="molecule type" value="Genomic_DNA"/>
</dbReference>
<proteinExistence type="predicted"/>
<sequence length="168" mass="18940">MQLKPLESQECENVNRVFIVDLQSQDPKEQHRLYAKIITSALLLSYGIRKGTAICIRLPRGWLVAHGGKVRRLFADESSSTGLVRAAMRHGFHSGISVETSCIYANCCRSELDIEEMCEVDQGRNLSSPICIRLRPSNHEVDVHGYRVAVWYLIAIINIILDILGFNT</sequence>
<evidence type="ECO:0000313" key="2">
    <source>
        <dbReference type="EMBL" id="HIP57476.1"/>
    </source>
</evidence>
<evidence type="ECO:0000256" key="1">
    <source>
        <dbReference type="SAM" id="Phobius"/>
    </source>
</evidence>
<dbReference type="AlphaFoldDB" id="A0A832YYX1"/>
<comment type="caution">
    <text evidence="2">The sequence shown here is derived from an EMBL/GenBank/DDBJ whole genome shotgun (WGS) entry which is preliminary data.</text>
</comment>
<dbReference type="InterPro" id="IPR029026">
    <property type="entry name" value="tRNA_m1G_MTases_N"/>
</dbReference>
<evidence type="ECO:0000313" key="3">
    <source>
        <dbReference type="Proteomes" id="UP000605805"/>
    </source>
</evidence>
<dbReference type="Gene3D" id="3.40.1280.10">
    <property type="match status" value="1"/>
</dbReference>
<reference evidence="2" key="1">
    <citation type="journal article" date="2020" name="ISME J.">
        <title>Gammaproteobacteria mediating utilization of methyl-, sulfur- and petroleum organic compounds in deep ocean hydrothermal plumes.</title>
        <authorList>
            <person name="Zhou Z."/>
            <person name="Liu Y."/>
            <person name="Pan J."/>
            <person name="Cron B.R."/>
            <person name="Toner B.M."/>
            <person name="Anantharaman K."/>
            <person name="Breier J.A."/>
            <person name="Dick G.J."/>
            <person name="Li M."/>
        </authorList>
    </citation>
    <scope>NUCLEOTIDE SEQUENCE</scope>
    <source>
        <strain evidence="2">SZUA-1435</strain>
    </source>
</reference>
<keyword evidence="1" id="KW-0812">Transmembrane</keyword>
<dbReference type="Proteomes" id="UP000605805">
    <property type="component" value="Unassembled WGS sequence"/>
</dbReference>
<protein>
    <submittedName>
        <fullName evidence="2">Uncharacterized protein</fullName>
    </submittedName>
</protein>
<gene>
    <name evidence="2" type="ORF">EYH02_05360</name>
</gene>
<dbReference type="InterPro" id="IPR029028">
    <property type="entry name" value="Alpha/beta_knot_MTases"/>
</dbReference>
<feature type="transmembrane region" description="Helical" evidence="1">
    <location>
        <begin position="148"/>
        <end position="166"/>
    </location>
</feature>
<keyword evidence="1" id="KW-0472">Membrane</keyword>
<accession>A0A832YYX1</accession>
<organism evidence="2 3">
    <name type="scientific">Ignisphaera aggregans</name>
    <dbReference type="NCBI Taxonomy" id="334771"/>
    <lineage>
        <taxon>Archaea</taxon>
        <taxon>Thermoproteota</taxon>
        <taxon>Thermoprotei</taxon>
        <taxon>Desulfurococcales</taxon>
        <taxon>Desulfurococcaceae</taxon>
        <taxon>Ignisphaera</taxon>
    </lineage>
</organism>
<keyword evidence="1" id="KW-1133">Transmembrane helix</keyword>
<name>A0A832YYX1_9CREN</name>
<dbReference type="SUPFAM" id="SSF75217">
    <property type="entry name" value="alpha/beta knot"/>
    <property type="match status" value="1"/>
</dbReference>